<sequence>VVEQAEPQHVDQQPRHADAQHHKRLLHLVRLDEALDGLQQDGEAQPRQEDGVHQRAHHLGADPAERVLLRGVGPPGEALGHQRHHQRQHVRQHVEGVGQHGERRGHPAHHHLQHHEHEGQQQHAQQCSHGRPCLLGLAEKGSLEKGFQHHKGRNGRAW</sequence>
<evidence type="ECO:0000256" key="1">
    <source>
        <dbReference type="SAM" id="MobiDB-lite"/>
    </source>
</evidence>
<dbReference type="Proteomes" id="UP000694386">
    <property type="component" value="Unplaced"/>
</dbReference>
<feature type="compositionally biased region" description="Basic and acidic residues" evidence="1">
    <location>
        <begin position="44"/>
        <end position="68"/>
    </location>
</feature>
<dbReference type="Ensembl" id="ENSCGRT00001021572.1">
    <property type="protein sequence ID" value="ENSCGRP00001017328.1"/>
    <property type="gene ID" value="ENSCGRG00001017398.1"/>
</dbReference>
<feature type="region of interest" description="Disordered" evidence="1">
    <location>
        <begin position="41"/>
        <end position="127"/>
    </location>
</feature>
<feature type="compositionally biased region" description="Basic and acidic residues" evidence="1">
    <location>
        <begin position="1"/>
        <end position="20"/>
    </location>
</feature>
<protein>
    <submittedName>
        <fullName evidence="2">Uncharacterized protein</fullName>
    </submittedName>
</protein>
<proteinExistence type="predicted"/>
<dbReference type="AlphaFoldDB" id="A0A8C2MG33"/>
<name>A0A8C2MG33_CRIGR</name>
<accession>A0A8C2MG33</accession>
<evidence type="ECO:0000313" key="2">
    <source>
        <dbReference type="Ensembl" id="ENSCGRP00001017328.1"/>
    </source>
</evidence>
<feature type="region of interest" description="Disordered" evidence="1">
    <location>
        <begin position="1"/>
        <end position="21"/>
    </location>
</feature>
<organism evidence="2 3">
    <name type="scientific">Cricetulus griseus</name>
    <name type="common">Chinese hamster</name>
    <name type="synonym">Cricetulus barabensis griseus</name>
    <dbReference type="NCBI Taxonomy" id="10029"/>
    <lineage>
        <taxon>Eukaryota</taxon>
        <taxon>Metazoa</taxon>
        <taxon>Chordata</taxon>
        <taxon>Craniata</taxon>
        <taxon>Vertebrata</taxon>
        <taxon>Euteleostomi</taxon>
        <taxon>Mammalia</taxon>
        <taxon>Eutheria</taxon>
        <taxon>Euarchontoglires</taxon>
        <taxon>Glires</taxon>
        <taxon>Rodentia</taxon>
        <taxon>Myomorpha</taxon>
        <taxon>Muroidea</taxon>
        <taxon>Cricetidae</taxon>
        <taxon>Cricetinae</taxon>
        <taxon>Cricetulus</taxon>
    </lineage>
</organism>
<reference evidence="2" key="1">
    <citation type="submission" date="2025-08" db="UniProtKB">
        <authorList>
            <consortium name="Ensembl"/>
        </authorList>
    </citation>
    <scope>IDENTIFICATION</scope>
</reference>
<evidence type="ECO:0000313" key="3">
    <source>
        <dbReference type="Proteomes" id="UP000694386"/>
    </source>
</evidence>
<reference evidence="2" key="2">
    <citation type="submission" date="2025-09" db="UniProtKB">
        <authorList>
            <consortium name="Ensembl"/>
        </authorList>
    </citation>
    <scope>IDENTIFICATION</scope>
</reference>
<feature type="compositionally biased region" description="Basic residues" evidence="1">
    <location>
        <begin position="81"/>
        <end position="91"/>
    </location>
</feature>